<evidence type="ECO:0000313" key="2">
    <source>
        <dbReference type="EMBL" id="KAK0741361.1"/>
    </source>
</evidence>
<evidence type="ECO:0000313" key="3">
    <source>
        <dbReference type="Proteomes" id="UP001172155"/>
    </source>
</evidence>
<evidence type="ECO:0008006" key="4">
    <source>
        <dbReference type="Google" id="ProtNLM"/>
    </source>
</evidence>
<evidence type="ECO:0000256" key="1">
    <source>
        <dbReference type="SAM" id="SignalP"/>
    </source>
</evidence>
<dbReference type="Proteomes" id="UP001172155">
    <property type="component" value="Unassembled WGS sequence"/>
</dbReference>
<gene>
    <name evidence="2" type="ORF">B0T18DRAFT_229637</name>
</gene>
<dbReference type="AlphaFoldDB" id="A0AA40K0I4"/>
<feature type="chain" id="PRO_5041416763" description="NACHT-NTPase and P-loop NTPases N-terminal domain-containing protein" evidence="1">
    <location>
        <begin position="19"/>
        <end position="135"/>
    </location>
</feature>
<organism evidence="2 3">
    <name type="scientific">Schizothecium vesticola</name>
    <dbReference type="NCBI Taxonomy" id="314040"/>
    <lineage>
        <taxon>Eukaryota</taxon>
        <taxon>Fungi</taxon>
        <taxon>Dikarya</taxon>
        <taxon>Ascomycota</taxon>
        <taxon>Pezizomycotina</taxon>
        <taxon>Sordariomycetes</taxon>
        <taxon>Sordariomycetidae</taxon>
        <taxon>Sordariales</taxon>
        <taxon>Schizotheciaceae</taxon>
        <taxon>Schizothecium</taxon>
    </lineage>
</organism>
<sequence>MAEIAGLVLTLLPSIARAAWGIQNLVDHYNNAPEYVRELQTQCVQTRQLLADMRDADAVKPREAYLLFHSIVEDFDKRLEILQRKLKPLNHGGEDGAGAMARIRALMSRQEMMDMRQYMLERNGQIQNALLYIEM</sequence>
<keyword evidence="1" id="KW-0732">Signal</keyword>
<comment type="caution">
    <text evidence="2">The sequence shown here is derived from an EMBL/GenBank/DDBJ whole genome shotgun (WGS) entry which is preliminary data.</text>
</comment>
<reference evidence="2" key="1">
    <citation type="submission" date="2023-06" db="EMBL/GenBank/DDBJ databases">
        <title>Genome-scale phylogeny and comparative genomics of the fungal order Sordariales.</title>
        <authorList>
            <consortium name="Lawrence Berkeley National Laboratory"/>
            <person name="Hensen N."/>
            <person name="Bonometti L."/>
            <person name="Westerberg I."/>
            <person name="Brannstrom I.O."/>
            <person name="Guillou S."/>
            <person name="Cros-Aarteil S."/>
            <person name="Calhoun S."/>
            <person name="Haridas S."/>
            <person name="Kuo A."/>
            <person name="Mondo S."/>
            <person name="Pangilinan J."/>
            <person name="Riley R."/>
            <person name="LaButti K."/>
            <person name="Andreopoulos B."/>
            <person name="Lipzen A."/>
            <person name="Chen C."/>
            <person name="Yanf M."/>
            <person name="Daum C."/>
            <person name="Ng V."/>
            <person name="Clum A."/>
            <person name="Steindorff A."/>
            <person name="Ohm R."/>
            <person name="Martin F."/>
            <person name="Silar P."/>
            <person name="Natvig D."/>
            <person name="Lalanne C."/>
            <person name="Gautier V."/>
            <person name="Ament-velasquez S.L."/>
            <person name="Kruys A."/>
            <person name="Hutchinson M.I."/>
            <person name="Powell A.J."/>
            <person name="Barry K."/>
            <person name="Miller A.N."/>
            <person name="Grigoriev I.V."/>
            <person name="Debuchy R."/>
            <person name="Gladieux P."/>
            <person name="Thoren M.H."/>
            <person name="Johannesson H."/>
        </authorList>
    </citation>
    <scope>NUCLEOTIDE SEQUENCE</scope>
    <source>
        <strain evidence="2">SMH3187-1</strain>
    </source>
</reference>
<protein>
    <recommendedName>
        <fullName evidence="4">NACHT-NTPase and P-loop NTPases N-terminal domain-containing protein</fullName>
    </recommendedName>
</protein>
<feature type="signal peptide" evidence="1">
    <location>
        <begin position="1"/>
        <end position="18"/>
    </location>
</feature>
<keyword evidence="3" id="KW-1185">Reference proteome</keyword>
<accession>A0AA40K0I4</accession>
<dbReference type="EMBL" id="JAUKUD010000006">
    <property type="protein sequence ID" value="KAK0741361.1"/>
    <property type="molecule type" value="Genomic_DNA"/>
</dbReference>
<proteinExistence type="predicted"/>
<name>A0AA40K0I4_9PEZI</name>